<accession>A0ABT2SMQ3</accession>
<keyword evidence="2" id="KW-1185">Reference proteome</keyword>
<dbReference type="EMBL" id="JAOQKE010000010">
    <property type="protein sequence ID" value="MCU6725540.1"/>
    <property type="molecule type" value="Genomic_DNA"/>
</dbReference>
<gene>
    <name evidence="1" type="ORF">OCV47_09285</name>
</gene>
<dbReference type="Gene3D" id="1.10.10.10">
    <property type="entry name" value="Winged helix-like DNA-binding domain superfamily/Winged helix DNA-binding domain"/>
    <property type="match status" value="1"/>
</dbReference>
<comment type="caution">
    <text evidence="1">The sequence shown here is derived from an EMBL/GenBank/DDBJ whole genome shotgun (WGS) entry which is preliminary data.</text>
</comment>
<name>A0ABT2SMQ3_9FIRM</name>
<dbReference type="SUPFAM" id="SSF88659">
    <property type="entry name" value="Sigma3 and sigma4 domains of RNA polymerase sigma factors"/>
    <property type="match status" value="1"/>
</dbReference>
<reference evidence="1 2" key="1">
    <citation type="journal article" date="2021" name="ISME Commun">
        <title>Automated analysis of genomic sequences facilitates high-throughput and comprehensive description of bacteria.</title>
        <authorList>
            <person name="Hitch T.C.A."/>
        </authorList>
    </citation>
    <scope>NUCLEOTIDE SEQUENCE [LARGE SCALE GENOMIC DNA]</scope>
    <source>
        <strain evidence="1 2">Sanger_29</strain>
    </source>
</reference>
<evidence type="ECO:0000313" key="1">
    <source>
        <dbReference type="EMBL" id="MCU6725540.1"/>
    </source>
</evidence>
<evidence type="ECO:0008006" key="3">
    <source>
        <dbReference type="Google" id="ProtNLM"/>
    </source>
</evidence>
<sequence length="197" mass="23066">MKEQDGKHRQRVEYYSELAAMDVQELAEYLAHLADMEKMLHNRENDVMHEVESLDSAMERNSRTRIVAGKVIDEMESTSQKDRLYYALMRSRQDVEEQIEEVIEELVTISREKCKITLLKKCIAKLPKKEQEIVNHICIQGEKWQVYGKMAGLSVSTISRIRGRALEQLGEIFSEQLQEARRSMMLKLMDGYSTYEE</sequence>
<dbReference type="Proteomes" id="UP001652338">
    <property type="component" value="Unassembled WGS sequence"/>
</dbReference>
<dbReference type="InterPro" id="IPR013324">
    <property type="entry name" value="RNA_pol_sigma_r3/r4-like"/>
</dbReference>
<protein>
    <recommendedName>
        <fullName evidence="3">Sigma-70 family RNA polymerase sigma factor</fullName>
    </recommendedName>
</protein>
<organism evidence="1 2">
    <name type="scientific">Muricoprocola aceti</name>
    <dbReference type="NCBI Taxonomy" id="2981772"/>
    <lineage>
        <taxon>Bacteria</taxon>
        <taxon>Bacillati</taxon>
        <taxon>Bacillota</taxon>
        <taxon>Clostridia</taxon>
        <taxon>Lachnospirales</taxon>
        <taxon>Lachnospiraceae</taxon>
        <taxon>Muricoprocola</taxon>
    </lineage>
</organism>
<evidence type="ECO:0000313" key="2">
    <source>
        <dbReference type="Proteomes" id="UP001652338"/>
    </source>
</evidence>
<dbReference type="InterPro" id="IPR036388">
    <property type="entry name" value="WH-like_DNA-bd_sf"/>
</dbReference>
<dbReference type="RefSeq" id="WP_262654804.1">
    <property type="nucleotide sequence ID" value="NZ_JAOQKE010000010.1"/>
</dbReference>
<proteinExistence type="predicted"/>